<dbReference type="Gene3D" id="3.40.920.10">
    <property type="entry name" value="Pyruvate-ferredoxin oxidoreductase, PFOR, domain III"/>
    <property type="match status" value="1"/>
</dbReference>
<dbReference type="Pfam" id="PF01558">
    <property type="entry name" value="POR"/>
    <property type="match status" value="1"/>
</dbReference>
<dbReference type="InterPro" id="IPR051626">
    <property type="entry name" value="Oxidoreductase_gamma_subunit"/>
</dbReference>
<dbReference type="PANTHER" id="PTHR43366:SF1">
    <property type="entry name" value="PYRUVATE SYNTHASE SUBUNIT PORC"/>
    <property type="match status" value="1"/>
</dbReference>
<evidence type="ECO:0000259" key="4">
    <source>
        <dbReference type="Pfam" id="PF01558"/>
    </source>
</evidence>
<gene>
    <name evidence="5" type="ordered locus">ASAC_1056</name>
</gene>
<accession>D9Q2C3</accession>
<dbReference type="InterPro" id="IPR002869">
    <property type="entry name" value="Pyrv_flavodox_OxRed_cen"/>
</dbReference>
<dbReference type="EC" id="1.2.7.1" evidence="1"/>
<dbReference type="OrthoDB" id="372091at2157"/>
<dbReference type="KEGG" id="asc:ASAC_1056"/>
<dbReference type="RefSeq" id="WP_013266973.1">
    <property type="nucleotide sequence ID" value="NC_014374.1"/>
</dbReference>
<dbReference type="InterPro" id="IPR011894">
    <property type="entry name" value="PorC_KorC"/>
</dbReference>
<dbReference type="EMBL" id="CP001742">
    <property type="protein sequence ID" value="ADL19461.1"/>
    <property type="molecule type" value="Genomic_DNA"/>
</dbReference>
<dbReference type="STRING" id="666510.ASAC_1056"/>
<organism evidence="5 6">
    <name type="scientific">Acidilobus saccharovorans (strain DSM 16705 / JCM 18335 / VKM B-2471 / 345-15)</name>
    <dbReference type="NCBI Taxonomy" id="666510"/>
    <lineage>
        <taxon>Archaea</taxon>
        <taxon>Thermoproteota</taxon>
        <taxon>Thermoprotei</taxon>
        <taxon>Acidilobales</taxon>
        <taxon>Acidilobaceae</taxon>
        <taxon>Acidilobus</taxon>
    </lineage>
</organism>
<dbReference type="GO" id="GO:0019164">
    <property type="term" value="F:pyruvate synthase activity"/>
    <property type="evidence" value="ECO:0007669"/>
    <property type="project" value="UniProtKB-EC"/>
</dbReference>
<dbReference type="GeneID" id="9499302"/>
<dbReference type="Proteomes" id="UP000000346">
    <property type="component" value="Chromosome"/>
</dbReference>
<dbReference type="InterPro" id="IPR019752">
    <property type="entry name" value="Pyrv/ketoisovalerate_OxRed_cat"/>
</dbReference>
<comment type="catalytic activity">
    <reaction evidence="3">
        <text>2 oxidized [2Fe-2S]-[ferredoxin] + pyruvate + CoA = 2 reduced [2Fe-2S]-[ferredoxin] + acetyl-CoA + CO2 + H(+)</text>
        <dbReference type="Rhea" id="RHEA:12765"/>
        <dbReference type="Rhea" id="RHEA-COMP:10000"/>
        <dbReference type="Rhea" id="RHEA-COMP:10001"/>
        <dbReference type="ChEBI" id="CHEBI:15361"/>
        <dbReference type="ChEBI" id="CHEBI:15378"/>
        <dbReference type="ChEBI" id="CHEBI:16526"/>
        <dbReference type="ChEBI" id="CHEBI:33737"/>
        <dbReference type="ChEBI" id="CHEBI:33738"/>
        <dbReference type="ChEBI" id="CHEBI:57287"/>
        <dbReference type="ChEBI" id="CHEBI:57288"/>
        <dbReference type="EC" id="1.2.7.1"/>
    </reaction>
</comment>
<sequence length="183" mass="19591">MYTELRFHGRGGQGAVTAATILARAALFEGKWAQAIPEFGAERRGAPVRVYARISDKPIQVHSTVVEPDIVVVLDYELLKLVDVTEGLKPEGIVVLNSPVNTSPFPKFRTFCVNATRIAKDLNLVVSGWPTVNTAMVGALAKASGVVSIDSVVKAISEYFSSPSLAKANSDAAVKAFEEITQC</sequence>
<keyword evidence="2 5" id="KW-0560">Oxidoreductase</keyword>
<reference evidence="5 6" key="1">
    <citation type="journal article" date="2010" name="Appl. Environ. Microbiol.">
        <title>The genome sequence of the crenarchaeon Acidilobus saccharovorans supports a new order, Acidilobales, and suggests an important ecological role in terrestrial acidic hot springs.</title>
        <authorList>
            <person name="Mardanov A.V."/>
            <person name="Svetlitchnyi V.A."/>
            <person name="Beletsky A.V."/>
            <person name="Prokofeva M.I."/>
            <person name="Bonch-Osmolovskaya E.A."/>
            <person name="Ravin N.V."/>
            <person name="Skryabin K.G."/>
        </authorList>
    </citation>
    <scope>NUCLEOTIDE SEQUENCE [LARGE SCALE GENOMIC DNA]</scope>
    <source>
        <strain evidence="6">DSM 16705 / JCM 18335 / VKM B-2471 / 345-15</strain>
    </source>
</reference>
<feature type="domain" description="Pyruvate/ketoisovalerate oxidoreductase catalytic" evidence="4">
    <location>
        <begin position="11"/>
        <end position="178"/>
    </location>
</feature>
<evidence type="ECO:0000313" key="6">
    <source>
        <dbReference type="Proteomes" id="UP000000346"/>
    </source>
</evidence>
<keyword evidence="6" id="KW-1185">Reference proteome</keyword>
<evidence type="ECO:0000256" key="3">
    <source>
        <dbReference type="ARBA" id="ARBA00049357"/>
    </source>
</evidence>
<dbReference type="HOGENOM" id="CLU_087284_2_0_2"/>
<dbReference type="eggNOG" id="arCOG01603">
    <property type="taxonomic scope" value="Archaea"/>
</dbReference>
<proteinExistence type="predicted"/>
<evidence type="ECO:0000256" key="2">
    <source>
        <dbReference type="ARBA" id="ARBA00023002"/>
    </source>
</evidence>
<evidence type="ECO:0000256" key="1">
    <source>
        <dbReference type="ARBA" id="ARBA00012822"/>
    </source>
</evidence>
<evidence type="ECO:0000313" key="5">
    <source>
        <dbReference type="EMBL" id="ADL19461.1"/>
    </source>
</evidence>
<dbReference type="SUPFAM" id="SSF53323">
    <property type="entry name" value="Pyruvate-ferredoxin oxidoreductase, PFOR, domain III"/>
    <property type="match status" value="1"/>
</dbReference>
<name>D9Q2C3_ACIS3</name>
<dbReference type="PANTHER" id="PTHR43366">
    <property type="entry name" value="PYRUVATE SYNTHASE SUBUNIT PORC"/>
    <property type="match status" value="1"/>
</dbReference>
<dbReference type="AlphaFoldDB" id="D9Q2C3"/>
<dbReference type="FunCoup" id="D9Q2C3">
    <property type="interactions" value="69"/>
</dbReference>
<protein>
    <recommendedName>
        <fullName evidence="1">pyruvate synthase</fullName>
        <ecNumber evidence="1">1.2.7.1</ecNumber>
    </recommendedName>
</protein>
<dbReference type="NCBIfam" id="TIGR02175">
    <property type="entry name" value="PorC_KorC"/>
    <property type="match status" value="1"/>
</dbReference>
<dbReference type="InParanoid" id="D9Q2C3"/>